<dbReference type="Proteomes" id="UP000824633">
    <property type="component" value="Chromosome"/>
</dbReference>
<feature type="transmembrane region" description="Helical" evidence="1">
    <location>
        <begin position="105"/>
        <end position="125"/>
    </location>
</feature>
<feature type="transmembrane region" description="Helical" evidence="1">
    <location>
        <begin position="174"/>
        <end position="198"/>
    </location>
</feature>
<dbReference type="EMBL" id="AP024849">
    <property type="protein sequence ID" value="BCZ46169.1"/>
    <property type="molecule type" value="Genomic_DNA"/>
</dbReference>
<feature type="transmembrane region" description="Helical" evidence="1">
    <location>
        <begin position="73"/>
        <end position="93"/>
    </location>
</feature>
<dbReference type="InterPro" id="IPR025291">
    <property type="entry name" value="DUF4153"/>
</dbReference>
<keyword evidence="1" id="KW-0812">Transmembrane</keyword>
<keyword evidence="1" id="KW-0472">Membrane</keyword>
<evidence type="ECO:0000313" key="3">
    <source>
        <dbReference type="Proteomes" id="UP000824633"/>
    </source>
</evidence>
<keyword evidence="1" id="KW-1133">Transmembrane helix</keyword>
<gene>
    <name evidence="2" type="ORF">psyc5s11_22360</name>
</gene>
<accession>A0ABM7T2M6</accession>
<dbReference type="RefSeq" id="WP_224037683.1">
    <property type="nucleotide sequence ID" value="NZ_AP024849.1"/>
</dbReference>
<feature type="transmembrane region" description="Helical" evidence="1">
    <location>
        <begin position="146"/>
        <end position="168"/>
    </location>
</feature>
<keyword evidence="3" id="KW-1185">Reference proteome</keyword>
<reference evidence="3" key="1">
    <citation type="submission" date="2021-07" db="EMBL/GenBank/DDBJ databases">
        <title>Complete genome sequencing of a Clostridium isolate.</title>
        <authorList>
            <person name="Ueki A."/>
            <person name="Tonouchi A."/>
        </authorList>
    </citation>
    <scope>NUCLEOTIDE SEQUENCE [LARGE SCALE GENOMIC DNA]</scope>
    <source>
        <strain evidence="3">C5S11</strain>
    </source>
</reference>
<dbReference type="Pfam" id="PF13687">
    <property type="entry name" value="DUF4153"/>
    <property type="match status" value="1"/>
</dbReference>
<evidence type="ECO:0000313" key="2">
    <source>
        <dbReference type="EMBL" id="BCZ46169.1"/>
    </source>
</evidence>
<feature type="transmembrane region" description="Helical" evidence="1">
    <location>
        <begin position="230"/>
        <end position="252"/>
    </location>
</feature>
<evidence type="ECO:0000256" key="1">
    <source>
        <dbReference type="SAM" id="Phobius"/>
    </source>
</evidence>
<feature type="transmembrane region" description="Helical" evidence="1">
    <location>
        <begin position="45"/>
        <end position="66"/>
    </location>
</feature>
<feature type="transmembrane region" description="Helical" evidence="1">
    <location>
        <begin position="267"/>
        <end position="285"/>
    </location>
</feature>
<protein>
    <submittedName>
        <fullName evidence="2">DUF4153 domain-containing protein</fullName>
    </submittedName>
</protein>
<feature type="transmembrane region" description="Helical" evidence="1">
    <location>
        <begin position="297"/>
        <end position="315"/>
    </location>
</feature>
<proteinExistence type="predicted"/>
<feature type="transmembrane region" description="Helical" evidence="1">
    <location>
        <begin position="353"/>
        <end position="370"/>
    </location>
</feature>
<feature type="transmembrane region" description="Helical" evidence="1">
    <location>
        <begin position="21"/>
        <end position="39"/>
    </location>
</feature>
<organism evidence="2 3">
    <name type="scientific">Clostridium gelidum</name>
    <dbReference type="NCBI Taxonomy" id="704125"/>
    <lineage>
        <taxon>Bacteria</taxon>
        <taxon>Bacillati</taxon>
        <taxon>Bacillota</taxon>
        <taxon>Clostridia</taxon>
        <taxon>Eubacteriales</taxon>
        <taxon>Clostridiaceae</taxon>
        <taxon>Clostridium</taxon>
    </lineage>
</organism>
<feature type="transmembrane region" description="Helical" evidence="1">
    <location>
        <begin position="327"/>
        <end position="346"/>
    </location>
</feature>
<name>A0ABM7T2M6_9CLOT</name>
<sequence length="602" mass="68410">MKAIDTLRNKLSGLYDAISRYPLTVIFLIVAAVVNANAINRGEPYYKLLLTFVVGACLGFTLQAAFERFFEKFLHRVVSMVICVVLTMGYFLIVNQYTTTSLETWIRTSVAVFALVIAYIWVPVIKSTVSFNESFMSSFKSFFNSLLFSVVLFTGISMIIAAIDLLLFQVDGKSYMHALNIISILFAPIYFLSLIPVYPGISNKTLFKESQDYNRENITRSSSCPKFLEILLSYIIIPLLSIYTVILVIYIAKNITGKFWTDNRLEPMLVGFAITVILIYILVSRIENKFAKLFRKIFPKILVPIVVFQIVSSILRTQDTGIMHGRYYVILFGIFAAVSGVFLSFIPVRKNGIVAMLLIVFALFSIIPPLDAFTISRTNQQKMLQSVLVKNKMLLDNKITPNPSVSQEDKKIISSTLNYLEMMGYTKNIDYLGKDFNLYNDFYDTFGFYQYEESMYRQESVHMSLNQQSPIIISGYDALVVLNFYFEKDNPTPSNKLCDFKSSGKTYTISNINSFDSGKLWLSNDKGEELISVNMKDVFDMFDTSAQGNYQISKDSMTADNSTFTKENDNAIISLVALNINIQKSNSEHPYSGDFYVLVKIK</sequence>